<dbReference type="Proteomes" id="UP000828390">
    <property type="component" value="Unassembled WGS sequence"/>
</dbReference>
<sequence>MLANLEQNRAKYEDLLEQFQLQCWQTLNKTGQITRTFWNSANYKAAKPLTKQGKVRGPTGTLPTTRLANIEQNRAKYENLLEQCQQGWRTWSCSTTQWTLVAGASLHMLINVEQHVWLSQNRQLICQEQ</sequence>
<keyword evidence="2" id="KW-1185">Reference proteome</keyword>
<dbReference type="AlphaFoldDB" id="A0A9D4JFH3"/>
<name>A0A9D4JFH3_DREPO</name>
<accession>A0A9D4JFH3</accession>
<comment type="caution">
    <text evidence="1">The sequence shown here is derived from an EMBL/GenBank/DDBJ whole genome shotgun (WGS) entry which is preliminary data.</text>
</comment>
<dbReference type="EMBL" id="JAIWYP010000006">
    <property type="protein sequence ID" value="KAH3809915.1"/>
    <property type="molecule type" value="Genomic_DNA"/>
</dbReference>
<proteinExistence type="predicted"/>
<organism evidence="1 2">
    <name type="scientific">Dreissena polymorpha</name>
    <name type="common">Zebra mussel</name>
    <name type="synonym">Mytilus polymorpha</name>
    <dbReference type="NCBI Taxonomy" id="45954"/>
    <lineage>
        <taxon>Eukaryota</taxon>
        <taxon>Metazoa</taxon>
        <taxon>Spiralia</taxon>
        <taxon>Lophotrochozoa</taxon>
        <taxon>Mollusca</taxon>
        <taxon>Bivalvia</taxon>
        <taxon>Autobranchia</taxon>
        <taxon>Heteroconchia</taxon>
        <taxon>Euheterodonta</taxon>
        <taxon>Imparidentia</taxon>
        <taxon>Neoheterodontei</taxon>
        <taxon>Myida</taxon>
        <taxon>Dreissenoidea</taxon>
        <taxon>Dreissenidae</taxon>
        <taxon>Dreissena</taxon>
    </lineage>
</organism>
<reference evidence="1" key="2">
    <citation type="submission" date="2020-11" db="EMBL/GenBank/DDBJ databases">
        <authorList>
            <person name="McCartney M.A."/>
            <person name="Auch B."/>
            <person name="Kono T."/>
            <person name="Mallez S."/>
            <person name="Becker A."/>
            <person name="Gohl D.M."/>
            <person name="Silverstein K.A.T."/>
            <person name="Koren S."/>
            <person name="Bechman K.B."/>
            <person name="Herman A."/>
            <person name="Abrahante J.E."/>
            <person name="Garbe J."/>
        </authorList>
    </citation>
    <scope>NUCLEOTIDE SEQUENCE</scope>
    <source>
        <strain evidence="1">Duluth1</strain>
        <tissue evidence="1">Whole animal</tissue>
    </source>
</reference>
<evidence type="ECO:0000313" key="1">
    <source>
        <dbReference type="EMBL" id="KAH3809915.1"/>
    </source>
</evidence>
<reference evidence="1" key="1">
    <citation type="journal article" date="2019" name="bioRxiv">
        <title>The Genome of the Zebra Mussel, Dreissena polymorpha: A Resource for Invasive Species Research.</title>
        <authorList>
            <person name="McCartney M.A."/>
            <person name="Auch B."/>
            <person name="Kono T."/>
            <person name="Mallez S."/>
            <person name="Zhang Y."/>
            <person name="Obille A."/>
            <person name="Becker A."/>
            <person name="Abrahante J.E."/>
            <person name="Garbe J."/>
            <person name="Badalamenti J.P."/>
            <person name="Herman A."/>
            <person name="Mangelson H."/>
            <person name="Liachko I."/>
            <person name="Sullivan S."/>
            <person name="Sone E.D."/>
            <person name="Koren S."/>
            <person name="Silverstein K.A.T."/>
            <person name="Beckman K.B."/>
            <person name="Gohl D.M."/>
        </authorList>
    </citation>
    <scope>NUCLEOTIDE SEQUENCE</scope>
    <source>
        <strain evidence="1">Duluth1</strain>
        <tissue evidence="1">Whole animal</tissue>
    </source>
</reference>
<gene>
    <name evidence="1" type="ORF">DPMN_138297</name>
</gene>
<protein>
    <submittedName>
        <fullName evidence="1">Uncharacterized protein</fullName>
    </submittedName>
</protein>
<evidence type="ECO:0000313" key="2">
    <source>
        <dbReference type="Proteomes" id="UP000828390"/>
    </source>
</evidence>